<dbReference type="PANTHER" id="PTHR43057:SF1">
    <property type="entry name" value="ARSENICAL-RESISTANCE PROTEIN 3"/>
    <property type="match status" value="1"/>
</dbReference>
<comment type="subcellular location">
    <subcellularLocation>
        <location evidence="1 8">Cell membrane</location>
        <topology evidence="1 8">Multi-pass membrane protein</topology>
    </subcellularLocation>
</comment>
<feature type="transmembrane region" description="Helical" evidence="9">
    <location>
        <begin position="315"/>
        <end position="336"/>
    </location>
</feature>
<name>A0A182C821_9BACT</name>
<dbReference type="PIRSF" id="PIRSF005508">
    <property type="entry name" value="Acr3"/>
    <property type="match status" value="1"/>
</dbReference>
<dbReference type="STRING" id="1453497.AT15_05705"/>
<dbReference type="InterPro" id="IPR002657">
    <property type="entry name" value="BilAc:Na_symport/Acr3"/>
</dbReference>
<feature type="transmembrane region" description="Helical" evidence="9">
    <location>
        <begin position="148"/>
        <end position="165"/>
    </location>
</feature>
<feature type="transmembrane region" description="Helical" evidence="9">
    <location>
        <begin position="286"/>
        <end position="309"/>
    </location>
</feature>
<reference evidence="10 11" key="1">
    <citation type="submission" date="2014-02" db="EMBL/GenBank/DDBJ databases">
        <title>Kosmotoga genome sequencing.</title>
        <authorList>
            <person name="Pollo S.M."/>
            <person name="Charchuk R."/>
            <person name="Nesbo C.L."/>
        </authorList>
    </citation>
    <scope>NUCLEOTIDE SEQUENCE [LARGE SCALE GENOMIC DNA]</scope>
    <source>
        <strain evidence="10 11">S304</strain>
    </source>
</reference>
<dbReference type="Pfam" id="PF01758">
    <property type="entry name" value="SBF"/>
    <property type="match status" value="1"/>
</dbReference>
<dbReference type="EMBL" id="JFHK01000003">
    <property type="protein sequence ID" value="OAA31568.1"/>
    <property type="molecule type" value="Genomic_DNA"/>
</dbReference>
<evidence type="ECO:0000256" key="9">
    <source>
        <dbReference type="SAM" id="Phobius"/>
    </source>
</evidence>
<dbReference type="GO" id="GO:0015105">
    <property type="term" value="F:arsenite transmembrane transporter activity"/>
    <property type="evidence" value="ECO:0007669"/>
    <property type="project" value="TreeGrafter"/>
</dbReference>
<dbReference type="InterPro" id="IPR004706">
    <property type="entry name" value="Arsenical-R_Acr3"/>
</dbReference>
<dbReference type="NCBIfam" id="TIGR00832">
    <property type="entry name" value="acr3"/>
    <property type="match status" value="1"/>
</dbReference>
<evidence type="ECO:0000256" key="1">
    <source>
        <dbReference type="ARBA" id="ARBA00004651"/>
    </source>
</evidence>
<keyword evidence="5 8" id="KW-0812">Transmembrane</keyword>
<accession>A0A182C821</accession>
<dbReference type="AlphaFoldDB" id="A0A182C821"/>
<dbReference type="RefSeq" id="WP_068345872.1">
    <property type="nucleotide sequence ID" value="NZ_JFHK01000003.1"/>
</dbReference>
<feature type="transmembrane region" description="Helical" evidence="9">
    <location>
        <begin position="185"/>
        <end position="207"/>
    </location>
</feature>
<evidence type="ECO:0000256" key="4">
    <source>
        <dbReference type="ARBA" id="ARBA00022475"/>
    </source>
</evidence>
<comment type="similarity">
    <text evidence="2 8">Belongs to the arsenical resistance-3 (ACR3) (TC 2.A.59) family.</text>
</comment>
<evidence type="ECO:0000256" key="8">
    <source>
        <dbReference type="PIRNR" id="PIRNR005508"/>
    </source>
</evidence>
<evidence type="ECO:0000313" key="10">
    <source>
        <dbReference type="EMBL" id="OAA31568.1"/>
    </source>
</evidence>
<feature type="transmembrane region" description="Helical" evidence="9">
    <location>
        <begin position="43"/>
        <end position="63"/>
    </location>
</feature>
<dbReference type="Gene3D" id="1.20.1530.20">
    <property type="match status" value="1"/>
</dbReference>
<protein>
    <submittedName>
        <fullName evidence="10">Arsenic transporter</fullName>
    </submittedName>
</protein>
<keyword evidence="4 8" id="KW-1003">Cell membrane</keyword>
<dbReference type="InterPro" id="IPR038770">
    <property type="entry name" value="Na+/solute_symporter_sf"/>
</dbReference>
<keyword evidence="11" id="KW-1185">Reference proteome</keyword>
<dbReference type="OrthoDB" id="9771457at2"/>
<evidence type="ECO:0000256" key="5">
    <source>
        <dbReference type="ARBA" id="ARBA00022692"/>
    </source>
</evidence>
<evidence type="ECO:0000256" key="6">
    <source>
        <dbReference type="ARBA" id="ARBA00022989"/>
    </source>
</evidence>
<feature type="transmembrane region" description="Helical" evidence="9">
    <location>
        <begin position="12"/>
        <end position="31"/>
    </location>
</feature>
<evidence type="ECO:0000313" key="11">
    <source>
        <dbReference type="Proteomes" id="UP000077339"/>
    </source>
</evidence>
<keyword evidence="3 8" id="KW-0813">Transport</keyword>
<dbReference type="PANTHER" id="PTHR43057">
    <property type="entry name" value="ARSENITE EFFLUX TRANSPORTER"/>
    <property type="match status" value="1"/>
</dbReference>
<sequence>MPEERLDFFSKYLSIWVAISMILGAVIGNFWPKLADDLGSWEIANVSIPVAIVLLFMMYPIMLKIEFKEVVNVKKNSKPLFLTLIVNWAIKPFTMAILSWLFMRFIFASFIPDVLANEYIAGMILLGLAPCTAMVLVWTYLAKGNINYALVQVAINDLVILFVFAPLGKLLIGVSTGFPVPFSTIFWSVIFYVAIPLLLAIITRHLVVRNKSKEYLEEKVIPRFDPFTKIGLLLTLVFVFMFQGKTIFENPFHILLIAIPLIFQTYLIFFIGYMGAKALKIEYFEAAPSAFIGASNFFELSIAVALILFGMDSGAALATVVGVLVEVPVMLSLVAIMKRNREKFSFAN</sequence>
<feature type="transmembrane region" description="Helical" evidence="9">
    <location>
        <begin position="84"/>
        <end position="107"/>
    </location>
</feature>
<gene>
    <name evidence="10" type="ORF">AT15_05705</name>
</gene>
<proteinExistence type="inferred from homology"/>
<dbReference type="Proteomes" id="UP000077339">
    <property type="component" value="Unassembled WGS sequence"/>
</dbReference>
<organism evidence="10 11">
    <name type="scientific">Kosmotoga arenicorallina S304</name>
    <dbReference type="NCBI Taxonomy" id="1453497"/>
    <lineage>
        <taxon>Bacteria</taxon>
        <taxon>Thermotogati</taxon>
        <taxon>Thermotogota</taxon>
        <taxon>Thermotogae</taxon>
        <taxon>Kosmotogales</taxon>
        <taxon>Kosmotogaceae</taxon>
        <taxon>Kosmotoga</taxon>
    </lineage>
</organism>
<feature type="transmembrane region" description="Helical" evidence="9">
    <location>
        <begin position="119"/>
        <end position="141"/>
    </location>
</feature>
<dbReference type="PATRIC" id="fig|1453497.3.peg.1136"/>
<evidence type="ECO:0000256" key="2">
    <source>
        <dbReference type="ARBA" id="ARBA00010110"/>
    </source>
</evidence>
<keyword evidence="6 8" id="KW-1133">Transmembrane helix</keyword>
<keyword evidence="7 8" id="KW-0472">Membrane</keyword>
<dbReference type="GO" id="GO:0005886">
    <property type="term" value="C:plasma membrane"/>
    <property type="evidence" value="ECO:0007669"/>
    <property type="project" value="UniProtKB-SubCell"/>
</dbReference>
<feature type="transmembrane region" description="Helical" evidence="9">
    <location>
        <begin position="254"/>
        <end position="274"/>
    </location>
</feature>
<dbReference type="GO" id="GO:0015104">
    <property type="term" value="F:antimonite transmembrane transporter activity"/>
    <property type="evidence" value="ECO:0007669"/>
    <property type="project" value="TreeGrafter"/>
</dbReference>
<evidence type="ECO:0000256" key="3">
    <source>
        <dbReference type="ARBA" id="ARBA00022448"/>
    </source>
</evidence>
<dbReference type="GO" id="GO:0015297">
    <property type="term" value="F:antiporter activity"/>
    <property type="evidence" value="ECO:0007669"/>
    <property type="project" value="UniProtKB-UniRule"/>
</dbReference>
<evidence type="ECO:0000256" key="7">
    <source>
        <dbReference type="ARBA" id="ARBA00023136"/>
    </source>
</evidence>
<comment type="caution">
    <text evidence="10">The sequence shown here is derived from an EMBL/GenBank/DDBJ whole genome shotgun (WGS) entry which is preliminary data.</text>
</comment>
<feature type="transmembrane region" description="Helical" evidence="9">
    <location>
        <begin position="227"/>
        <end position="248"/>
    </location>
</feature>